<dbReference type="OrthoDB" id="294295at2759"/>
<comment type="caution">
    <text evidence="4">The sequence shown here is derived from an EMBL/GenBank/DDBJ whole genome shotgun (WGS) entry which is preliminary data.</text>
</comment>
<comment type="similarity">
    <text evidence="1">Belongs to the short-chain dehydrogenases/reductases (SDR) family.</text>
</comment>
<name>A0A9P6I6G7_9PEZI</name>
<dbReference type="RefSeq" id="XP_038746340.1">
    <property type="nucleotide sequence ID" value="XM_038888443.1"/>
</dbReference>
<evidence type="ECO:0000256" key="2">
    <source>
        <dbReference type="ARBA" id="ARBA00022857"/>
    </source>
</evidence>
<evidence type="ECO:0000313" key="4">
    <source>
        <dbReference type="EMBL" id="KAF9876879.1"/>
    </source>
</evidence>
<proteinExistence type="inferred from homology"/>
<dbReference type="Pfam" id="PF23441">
    <property type="entry name" value="SDR"/>
    <property type="match status" value="1"/>
</dbReference>
<evidence type="ECO:0000256" key="3">
    <source>
        <dbReference type="ARBA" id="ARBA00023002"/>
    </source>
</evidence>
<reference evidence="4" key="2">
    <citation type="submission" date="2020-11" db="EMBL/GenBank/DDBJ databases">
        <title>Whole genome sequencing of Colletotrichum sp.</title>
        <authorList>
            <person name="Li H."/>
        </authorList>
    </citation>
    <scope>NUCLEOTIDE SEQUENCE</scope>
    <source>
        <strain evidence="4">CkLH20</strain>
    </source>
</reference>
<evidence type="ECO:0000313" key="5">
    <source>
        <dbReference type="Proteomes" id="UP000781932"/>
    </source>
</evidence>
<organism evidence="4 5">
    <name type="scientific">Colletotrichum karsti</name>
    <dbReference type="NCBI Taxonomy" id="1095194"/>
    <lineage>
        <taxon>Eukaryota</taxon>
        <taxon>Fungi</taxon>
        <taxon>Dikarya</taxon>
        <taxon>Ascomycota</taxon>
        <taxon>Pezizomycotina</taxon>
        <taxon>Sordariomycetes</taxon>
        <taxon>Hypocreomycetidae</taxon>
        <taxon>Glomerellales</taxon>
        <taxon>Glomerellaceae</taxon>
        <taxon>Colletotrichum</taxon>
        <taxon>Colletotrichum boninense species complex</taxon>
    </lineage>
</organism>
<keyword evidence="5" id="KW-1185">Reference proteome</keyword>
<dbReference type="SUPFAM" id="SSF51735">
    <property type="entry name" value="NAD(P)-binding Rossmann-fold domains"/>
    <property type="match status" value="1"/>
</dbReference>
<dbReference type="EMBL" id="JAATWM020000016">
    <property type="protein sequence ID" value="KAF9876879.1"/>
    <property type="molecule type" value="Genomic_DNA"/>
</dbReference>
<dbReference type="Gene3D" id="3.40.50.720">
    <property type="entry name" value="NAD(P)-binding Rossmann-like Domain"/>
    <property type="match status" value="1"/>
</dbReference>
<dbReference type="GO" id="GO:0016491">
    <property type="term" value="F:oxidoreductase activity"/>
    <property type="evidence" value="ECO:0007669"/>
    <property type="project" value="UniProtKB-KW"/>
</dbReference>
<dbReference type="PANTHER" id="PTHR43477">
    <property type="entry name" value="DIHYDROANTICAPSIN 7-DEHYDROGENASE"/>
    <property type="match status" value="1"/>
</dbReference>
<dbReference type="PRINTS" id="PR00081">
    <property type="entry name" value="GDHRDH"/>
</dbReference>
<dbReference type="Proteomes" id="UP000781932">
    <property type="component" value="Unassembled WGS sequence"/>
</dbReference>
<dbReference type="InterPro" id="IPR057571">
    <property type="entry name" value="SDR_PhqE-like"/>
</dbReference>
<dbReference type="InterPro" id="IPR036291">
    <property type="entry name" value="NAD(P)-bd_dom_sf"/>
</dbReference>
<dbReference type="AlphaFoldDB" id="A0A9P6I6G7"/>
<accession>A0A9P6I6G7</accession>
<dbReference type="CDD" id="cd05233">
    <property type="entry name" value="SDR_c"/>
    <property type="match status" value="1"/>
</dbReference>
<keyword evidence="2" id="KW-0521">NADP</keyword>
<keyword evidence="3" id="KW-0560">Oxidoreductase</keyword>
<sequence>MSPQFKYLNKLRSSRVLIIGGSSGLGYAAAEASIEHGATVILVSSNATKLSAAADRLRSTYTTLLTTPDQITTHTIDLSDLANLRSNLTALLDIATLNGEHKINHVIYTADLAPPLPPLPQTKPDDIHAAFALRAHAPIILAGLLKESERYVLHSPDTSLTLTNGSSSHRPMPGWAVADAAAGSMEGLVRGLACDLAPARVNLVSSGPVTTELFQQLPAETVELFRSKCLTGRLGRPEDVVEAYLYLMKDGFVTGATIFTEGGRILAP</sequence>
<reference evidence="4" key="1">
    <citation type="submission" date="2020-03" db="EMBL/GenBank/DDBJ databases">
        <authorList>
            <person name="He L."/>
        </authorList>
    </citation>
    <scope>NUCLEOTIDE SEQUENCE</scope>
    <source>
        <strain evidence="4">CkLH20</strain>
    </source>
</reference>
<protein>
    <submittedName>
        <fullName evidence="4">Short chain dehydrogenase reductase family</fullName>
    </submittedName>
</protein>
<dbReference type="GeneID" id="62161517"/>
<dbReference type="InterPro" id="IPR002347">
    <property type="entry name" value="SDR_fam"/>
</dbReference>
<dbReference type="PANTHER" id="PTHR43477:SF1">
    <property type="entry name" value="DIHYDROANTICAPSIN 7-DEHYDROGENASE"/>
    <property type="match status" value="1"/>
</dbReference>
<evidence type="ECO:0000256" key="1">
    <source>
        <dbReference type="ARBA" id="ARBA00006484"/>
    </source>
</evidence>
<gene>
    <name evidence="4" type="ORF">CkaCkLH20_05725</name>
</gene>
<dbReference type="InterPro" id="IPR051122">
    <property type="entry name" value="SDR_DHRS6-like"/>
</dbReference>